<dbReference type="RefSeq" id="WP_154468404.1">
    <property type="nucleotide sequence ID" value="NZ_VUMI01000125.1"/>
</dbReference>
<keyword evidence="3" id="KW-1185">Reference proteome</keyword>
<dbReference type="InterPro" id="IPR027417">
    <property type="entry name" value="P-loop_NTPase"/>
</dbReference>
<dbReference type="PANTHER" id="PTHR35894">
    <property type="entry name" value="GENERAL SECRETION PATHWAY PROTEIN A-RELATED"/>
    <property type="match status" value="1"/>
</dbReference>
<dbReference type="EMBL" id="VUMI01000125">
    <property type="protein sequence ID" value="MSS92107.1"/>
    <property type="molecule type" value="Genomic_DNA"/>
</dbReference>
<comment type="caution">
    <text evidence="2">The sequence shown here is derived from an EMBL/GenBank/DDBJ whole genome shotgun (WGS) entry which is preliminary data.</text>
</comment>
<dbReference type="Pfam" id="PF13401">
    <property type="entry name" value="AAA_22"/>
    <property type="match status" value="1"/>
</dbReference>
<dbReference type="InterPro" id="IPR052026">
    <property type="entry name" value="ExeA_AAA_ATPase_DNA-bind"/>
</dbReference>
<dbReference type="Proteomes" id="UP000436047">
    <property type="component" value="Unassembled WGS sequence"/>
</dbReference>
<dbReference type="CDD" id="cd00009">
    <property type="entry name" value="AAA"/>
    <property type="match status" value="1"/>
</dbReference>
<reference evidence="2 3" key="1">
    <citation type="submission" date="2019-08" db="EMBL/GenBank/DDBJ databases">
        <title>In-depth cultivation of the pig gut microbiome towards novel bacterial diversity and tailored functional studies.</title>
        <authorList>
            <person name="Wylensek D."/>
            <person name="Hitch T.C.A."/>
            <person name="Clavel T."/>
        </authorList>
    </citation>
    <scope>NUCLEOTIDE SEQUENCE [LARGE SCALE GENOMIC DNA]</scope>
    <source>
        <strain evidence="2 3">WCA-389-WT-23B</strain>
    </source>
</reference>
<organism evidence="2 3">
    <name type="scientific">Eisenbergiella porci</name>
    <dbReference type="NCBI Taxonomy" id="2652274"/>
    <lineage>
        <taxon>Bacteria</taxon>
        <taxon>Bacillati</taxon>
        <taxon>Bacillota</taxon>
        <taxon>Clostridia</taxon>
        <taxon>Lachnospirales</taxon>
        <taxon>Lachnospiraceae</taxon>
        <taxon>Eisenbergiella</taxon>
    </lineage>
</organism>
<accession>A0A6N7WNH5</accession>
<dbReference type="InterPro" id="IPR003593">
    <property type="entry name" value="AAA+_ATPase"/>
</dbReference>
<evidence type="ECO:0000259" key="1">
    <source>
        <dbReference type="SMART" id="SM00382"/>
    </source>
</evidence>
<evidence type="ECO:0000313" key="2">
    <source>
        <dbReference type="EMBL" id="MSS92107.1"/>
    </source>
</evidence>
<dbReference type="Gene3D" id="3.40.50.300">
    <property type="entry name" value="P-loop containing nucleotide triphosphate hydrolases"/>
    <property type="match status" value="1"/>
</dbReference>
<gene>
    <name evidence="2" type="ORF">FYJ45_29070</name>
</gene>
<dbReference type="GO" id="GO:0016887">
    <property type="term" value="F:ATP hydrolysis activity"/>
    <property type="evidence" value="ECO:0007669"/>
    <property type="project" value="InterPro"/>
</dbReference>
<dbReference type="SMART" id="SM00382">
    <property type="entry name" value="AAA"/>
    <property type="match status" value="1"/>
</dbReference>
<dbReference type="GeneID" id="86057022"/>
<protein>
    <submittedName>
        <fullName evidence="2">AAA family ATPase</fullName>
    </submittedName>
</protein>
<dbReference type="SUPFAM" id="SSF52540">
    <property type="entry name" value="P-loop containing nucleoside triphosphate hydrolases"/>
    <property type="match status" value="1"/>
</dbReference>
<sequence>MELTARYGLEFNPFLKNSKEILFEGAEYTEAKFRLDYLARTKGFGLLTGAPGRGKTTLVRSWSAGLNPSLYKVIYTSLSTVTVNDFYRNLAASLGAQPSYRKTENFHIIQEEINRLAMDKRKTPVIIIDEANYIKNAVLNDLKILFNFEMDSRDRAVILLIGLPQLNNTLQLSIHEPLRQRIIMNYNVDGYSKEEGRAYIEWKLKKAGCTDPVFDDAAIEAILNASDGTARMISKLCNASLVIGHSHSTNRITADIVMQAINDSTLG</sequence>
<dbReference type="AlphaFoldDB" id="A0A6N7WNH5"/>
<name>A0A6N7WNH5_9FIRM</name>
<feature type="domain" description="AAA+ ATPase" evidence="1">
    <location>
        <begin position="41"/>
        <end position="189"/>
    </location>
</feature>
<dbReference type="PANTHER" id="PTHR35894:SF1">
    <property type="entry name" value="PHOSPHORIBULOKINASE _ URIDINE KINASE FAMILY"/>
    <property type="match status" value="1"/>
</dbReference>
<proteinExistence type="predicted"/>
<dbReference type="InterPro" id="IPR049945">
    <property type="entry name" value="AAA_22"/>
</dbReference>
<evidence type="ECO:0000313" key="3">
    <source>
        <dbReference type="Proteomes" id="UP000436047"/>
    </source>
</evidence>